<keyword evidence="5" id="KW-0472">Membrane</keyword>
<dbReference type="InterPro" id="IPR057336">
    <property type="entry name" value="GerAC_N"/>
</dbReference>
<accession>A0AA48KWN7</accession>
<evidence type="ECO:0000259" key="9">
    <source>
        <dbReference type="Pfam" id="PF25198"/>
    </source>
</evidence>
<organism evidence="10">
    <name type="scientific">Candidatus Improbicoccus pseudotrichonymphae</name>
    <dbReference type="NCBI Taxonomy" id="3033792"/>
    <lineage>
        <taxon>Bacteria</taxon>
        <taxon>Bacillati</taxon>
        <taxon>Bacillota</taxon>
        <taxon>Clostridia</taxon>
        <taxon>Candidatus Improbicoccus</taxon>
    </lineage>
</organism>
<keyword evidence="3" id="KW-0309">Germination</keyword>
<dbReference type="InterPro" id="IPR008844">
    <property type="entry name" value="Spore_GerAC-like"/>
</dbReference>
<dbReference type="KEGG" id="ips:CfP315_0016"/>
<evidence type="ECO:0000259" key="8">
    <source>
        <dbReference type="Pfam" id="PF05504"/>
    </source>
</evidence>
<reference evidence="10" key="1">
    <citation type="journal article" date="2023" name="ISME J.">
        <title>Emergence of putative energy parasites within Clostridia revealed by genome analysis of a novel endosymbiotic clade.</title>
        <authorList>
            <person name="Takahashi K."/>
            <person name="Kuwahara H."/>
            <person name="Horikawa Y."/>
            <person name="Izawa K."/>
            <person name="Kato D."/>
            <person name="Inagaki T."/>
            <person name="Yuki M."/>
            <person name="Ohkuma M."/>
            <person name="Hongoh Y."/>
        </authorList>
    </citation>
    <scope>NUCLEOTIDE SEQUENCE</scope>
    <source>
        <strain evidence="10">CfP3-15</strain>
    </source>
</reference>
<dbReference type="Proteomes" id="UP001337580">
    <property type="component" value="Chromosome"/>
</dbReference>
<feature type="domain" description="Spore germination GerAC-like C-terminal" evidence="8">
    <location>
        <begin position="197"/>
        <end position="344"/>
    </location>
</feature>
<dbReference type="Pfam" id="PF25198">
    <property type="entry name" value="Spore_GerAC_N"/>
    <property type="match status" value="1"/>
</dbReference>
<dbReference type="InterPro" id="IPR046953">
    <property type="entry name" value="Spore_GerAC-like_C"/>
</dbReference>
<sequence>MKKNFFIKLFILLIIFVPFFFGFAEKKQLHEKLMIKGIGIDYKENKYFVTVQALDFKNPSGEKQPSIKVLKIDDDSVGQALDKIPELTGLKPLFSQNLIIIIGKNAADAGLSNFMDFFIRYYENRLNVKTRMAQNTAAEVFDVKFNDKPVTAEILKSLTNENSDVDVLELNRDLTDKLSDPVLPVISIDKENVVCEQVAIFRDDKLVCILDQNETMSFKILKSKSDVGVIKIENADAVCSIKKTETKISLHYSDQKPKFEINSEIYVDIIEKNKGNINKEELKIKIEEKLSSNIKNLLIKILNLECDPFKFGKILRNKHPIYFKEIEDNWKKMLPSLIFDLKLGINLKFIKFY</sequence>
<protein>
    <submittedName>
        <fullName evidence="10">Ger(X)C family spore germination protein</fullName>
    </submittedName>
</protein>
<evidence type="ECO:0000313" key="10">
    <source>
        <dbReference type="EMBL" id="BED91528.1"/>
    </source>
</evidence>
<keyword evidence="4" id="KW-0732">Signal</keyword>
<dbReference type="Gene3D" id="3.30.300.210">
    <property type="entry name" value="Nutrient germinant receptor protein C, domain 3"/>
    <property type="match status" value="1"/>
</dbReference>
<dbReference type="AlphaFoldDB" id="A0AA48KWN7"/>
<evidence type="ECO:0000256" key="2">
    <source>
        <dbReference type="ARBA" id="ARBA00007886"/>
    </source>
</evidence>
<name>A0AA48KWN7_9FIRM</name>
<dbReference type="NCBIfam" id="TIGR02887">
    <property type="entry name" value="spore_ger_x_C"/>
    <property type="match status" value="1"/>
</dbReference>
<evidence type="ECO:0000256" key="5">
    <source>
        <dbReference type="ARBA" id="ARBA00023136"/>
    </source>
</evidence>
<evidence type="ECO:0000256" key="6">
    <source>
        <dbReference type="ARBA" id="ARBA00023139"/>
    </source>
</evidence>
<dbReference type="GO" id="GO:0016020">
    <property type="term" value="C:membrane"/>
    <property type="evidence" value="ECO:0007669"/>
    <property type="project" value="UniProtKB-SubCell"/>
</dbReference>
<evidence type="ECO:0000256" key="1">
    <source>
        <dbReference type="ARBA" id="ARBA00004635"/>
    </source>
</evidence>
<dbReference type="PANTHER" id="PTHR35789">
    <property type="entry name" value="SPORE GERMINATION PROTEIN B3"/>
    <property type="match status" value="1"/>
</dbReference>
<dbReference type="InterPro" id="IPR038501">
    <property type="entry name" value="Spore_GerAC_C_sf"/>
</dbReference>
<comment type="similarity">
    <text evidence="2">Belongs to the GerABKC lipoprotein family.</text>
</comment>
<feature type="domain" description="Spore germination protein N-terminal" evidence="9">
    <location>
        <begin position="26"/>
        <end position="188"/>
    </location>
</feature>
<comment type="subcellular location">
    <subcellularLocation>
        <location evidence="1">Membrane</location>
        <topology evidence="1">Lipid-anchor</topology>
    </subcellularLocation>
</comment>
<keyword evidence="7" id="KW-0449">Lipoprotein</keyword>
<dbReference type="GO" id="GO:0009847">
    <property type="term" value="P:spore germination"/>
    <property type="evidence" value="ECO:0007669"/>
    <property type="project" value="InterPro"/>
</dbReference>
<dbReference type="EMBL" id="AP027924">
    <property type="protein sequence ID" value="BED91528.1"/>
    <property type="molecule type" value="Genomic_DNA"/>
</dbReference>
<dbReference type="PANTHER" id="PTHR35789:SF1">
    <property type="entry name" value="SPORE GERMINATION PROTEIN B3"/>
    <property type="match status" value="1"/>
</dbReference>
<evidence type="ECO:0000256" key="4">
    <source>
        <dbReference type="ARBA" id="ARBA00022729"/>
    </source>
</evidence>
<gene>
    <name evidence="10" type="ORF">CfP315_0016</name>
</gene>
<proteinExistence type="inferred from homology"/>
<keyword evidence="6" id="KW-0564">Palmitate</keyword>
<evidence type="ECO:0000256" key="3">
    <source>
        <dbReference type="ARBA" id="ARBA00022544"/>
    </source>
</evidence>
<dbReference type="Pfam" id="PF05504">
    <property type="entry name" value="Spore_GerAC"/>
    <property type="match status" value="1"/>
</dbReference>
<evidence type="ECO:0000256" key="7">
    <source>
        <dbReference type="ARBA" id="ARBA00023288"/>
    </source>
</evidence>